<keyword evidence="1" id="KW-0732">Signal</keyword>
<organism evidence="2 3">
    <name type="scientific">Siculibacillus lacustris</name>
    <dbReference type="NCBI Taxonomy" id="1549641"/>
    <lineage>
        <taxon>Bacteria</taxon>
        <taxon>Pseudomonadati</taxon>
        <taxon>Pseudomonadota</taxon>
        <taxon>Alphaproteobacteria</taxon>
        <taxon>Hyphomicrobiales</taxon>
        <taxon>Ancalomicrobiaceae</taxon>
        <taxon>Siculibacillus</taxon>
    </lineage>
</organism>
<comment type="caution">
    <text evidence="2">The sequence shown here is derived from an EMBL/GenBank/DDBJ whole genome shotgun (WGS) entry which is preliminary data.</text>
</comment>
<dbReference type="AlphaFoldDB" id="A0A4Q9VH38"/>
<feature type="signal peptide" evidence="1">
    <location>
        <begin position="1"/>
        <end position="20"/>
    </location>
</feature>
<dbReference type="Proteomes" id="UP000292781">
    <property type="component" value="Unassembled WGS sequence"/>
</dbReference>
<protein>
    <submittedName>
        <fullName evidence="2">Uncharacterized protein</fullName>
    </submittedName>
</protein>
<feature type="chain" id="PRO_5020252008" evidence="1">
    <location>
        <begin position="21"/>
        <end position="116"/>
    </location>
</feature>
<sequence>MRMFVTSSALILLGLVPALADGTYQGASSVAGGRDPVCAGVTAMTASVSGSSIELIGAVYEGAEETGTGTVKADGSFTATKPGKKGTVTFNGRVTAHSVTAQWKGPDCWGAIDLTK</sequence>
<dbReference type="RefSeq" id="WP_131311078.1">
    <property type="nucleotide sequence ID" value="NZ_SJFN01000034.1"/>
</dbReference>
<dbReference type="EMBL" id="SJFN01000034">
    <property type="protein sequence ID" value="TBW34393.1"/>
    <property type="molecule type" value="Genomic_DNA"/>
</dbReference>
<dbReference type="OrthoDB" id="9995335at2"/>
<gene>
    <name evidence="2" type="ORF">EYW49_18310</name>
</gene>
<accession>A0A4Q9VH38</accession>
<keyword evidence="3" id="KW-1185">Reference proteome</keyword>
<name>A0A4Q9VH38_9HYPH</name>
<proteinExistence type="predicted"/>
<evidence type="ECO:0000313" key="3">
    <source>
        <dbReference type="Proteomes" id="UP000292781"/>
    </source>
</evidence>
<evidence type="ECO:0000256" key="1">
    <source>
        <dbReference type="SAM" id="SignalP"/>
    </source>
</evidence>
<evidence type="ECO:0000313" key="2">
    <source>
        <dbReference type="EMBL" id="TBW34393.1"/>
    </source>
</evidence>
<reference evidence="2 3" key="1">
    <citation type="submission" date="2019-02" db="EMBL/GenBank/DDBJ databases">
        <title>Siculibacillus lacustris gen. nov., sp. nov., a new rosette-forming bacterium isolated from a freshwater crater lake (Lake St. Ana, Romania).</title>
        <authorList>
            <person name="Felfoldi T."/>
            <person name="Marton Z."/>
            <person name="Szabo A."/>
            <person name="Mentes A."/>
            <person name="Boka K."/>
            <person name="Marialigeti K."/>
            <person name="Mathe I."/>
            <person name="Koncz M."/>
            <person name="Schumann P."/>
            <person name="Toth E."/>
        </authorList>
    </citation>
    <scope>NUCLEOTIDE SEQUENCE [LARGE SCALE GENOMIC DNA]</scope>
    <source>
        <strain evidence="2 3">SA-279</strain>
    </source>
</reference>